<sequence length="100" mass="11247">MAVANLNLASQVERDELNQYLRDMALKSNLSAQIDYTDSTEVVSSDLVGSRFAGVVDGAATIAQDNRCVLYIWYDNEFGYSCQVVHCMEQMMGVRYQTFT</sequence>
<proteinExistence type="predicted"/>
<dbReference type="Proteomes" id="UP000092528">
    <property type="component" value="Chromosome 2"/>
</dbReference>
<accession>A0A1C7FJY7</accession>
<reference evidence="1 2" key="1">
    <citation type="submission" date="2016-07" db="EMBL/GenBank/DDBJ databases">
        <title>Genome sequencing of Vibrio scophthalmi strain VS-05, an isolated from Paralichthys olivaceus.</title>
        <authorList>
            <person name="Han H.-J."/>
        </authorList>
    </citation>
    <scope>NUCLEOTIDE SEQUENCE [LARGE SCALE GENOMIC DNA]</scope>
    <source>
        <strain evidence="1 2">VS-05</strain>
    </source>
</reference>
<dbReference type="PANTHER" id="PTHR43454">
    <property type="entry name" value="GLYCERALDEHYDE-3-PHOSPHATE DEHYDROGENASE"/>
    <property type="match status" value="1"/>
</dbReference>
<organism evidence="1 2">
    <name type="scientific">Vibrio scophthalmi</name>
    <dbReference type="NCBI Taxonomy" id="45658"/>
    <lineage>
        <taxon>Bacteria</taxon>
        <taxon>Pseudomonadati</taxon>
        <taxon>Pseudomonadota</taxon>
        <taxon>Gammaproteobacteria</taxon>
        <taxon>Vibrionales</taxon>
        <taxon>Vibrionaceae</taxon>
        <taxon>Vibrio</taxon>
    </lineage>
</organism>
<dbReference type="SUPFAM" id="SSF55347">
    <property type="entry name" value="Glyceraldehyde-3-phosphate dehydrogenase-like, C-terminal domain"/>
    <property type="match status" value="1"/>
</dbReference>
<dbReference type="GO" id="GO:0004365">
    <property type="term" value="F:glyceraldehyde-3-phosphate dehydrogenase (NAD+) (phosphorylating) activity"/>
    <property type="evidence" value="ECO:0007669"/>
    <property type="project" value="UniProtKB-EC"/>
</dbReference>
<keyword evidence="1" id="KW-0560">Oxidoreductase</keyword>
<name>A0A1C7FJY7_9VIBR</name>
<dbReference type="Gene3D" id="3.30.360.10">
    <property type="entry name" value="Dihydrodipicolinate Reductase, domain 2"/>
    <property type="match status" value="1"/>
</dbReference>
<evidence type="ECO:0000313" key="2">
    <source>
        <dbReference type="Proteomes" id="UP000092528"/>
    </source>
</evidence>
<protein>
    <submittedName>
        <fullName evidence="1">Glyceraldehyde-3-phosphate dehydrogenase (Phosphorylating)</fullName>
        <ecNumber evidence="1">1.2.1.12</ecNumber>
    </submittedName>
</protein>
<dbReference type="PANTHER" id="PTHR43454:SF1">
    <property type="entry name" value="GLYCERALDEHYDE 3-PHOSPHATE DEHYDROGENASE NAD(P) BINDING DOMAIN-CONTAINING PROTEIN"/>
    <property type="match status" value="1"/>
</dbReference>
<dbReference type="AlphaFoldDB" id="A0A1C7FJY7"/>
<dbReference type="PATRIC" id="fig|45658.7.peg.4284"/>
<keyword evidence="2" id="KW-1185">Reference proteome</keyword>
<evidence type="ECO:0000313" key="1">
    <source>
        <dbReference type="EMBL" id="ANU39339.1"/>
    </source>
</evidence>
<dbReference type="EMBL" id="CP016415">
    <property type="protein sequence ID" value="ANU39339.1"/>
    <property type="molecule type" value="Genomic_DNA"/>
</dbReference>
<dbReference type="EC" id="1.2.1.12" evidence="1"/>
<gene>
    <name evidence="1" type="ORF">VSVS05_04303</name>
</gene>